<proteinExistence type="predicted"/>
<dbReference type="STRING" id="52.CMC5_055930"/>
<accession>A0A0K1ELA0</accession>
<dbReference type="OrthoDB" id="5515299at2"/>
<protein>
    <submittedName>
        <fullName evidence="1">Uncharacterized protein</fullName>
    </submittedName>
</protein>
<sequence>MTTPAEIKRALRDAGAEVYRTRGDVVHIAERVRENLLMDSGIFVDAQGPKVGFVVRAQRTDFPGVPEDQLFERARRLGEAALSRGFRETESALREVRDPGDGERTIDTWYEVQFEKPVESIDAAISEIRFALTLHRSAGPQ</sequence>
<organism evidence="1 2">
    <name type="scientific">Chondromyces crocatus</name>
    <dbReference type="NCBI Taxonomy" id="52"/>
    <lineage>
        <taxon>Bacteria</taxon>
        <taxon>Pseudomonadati</taxon>
        <taxon>Myxococcota</taxon>
        <taxon>Polyangia</taxon>
        <taxon>Polyangiales</taxon>
        <taxon>Polyangiaceae</taxon>
        <taxon>Chondromyces</taxon>
    </lineage>
</organism>
<keyword evidence="2" id="KW-1185">Reference proteome</keyword>
<dbReference type="Proteomes" id="UP000067626">
    <property type="component" value="Chromosome"/>
</dbReference>
<name>A0A0K1ELA0_CHOCO</name>
<evidence type="ECO:0000313" key="2">
    <source>
        <dbReference type="Proteomes" id="UP000067626"/>
    </source>
</evidence>
<gene>
    <name evidence="1" type="ORF">CMC5_055930</name>
</gene>
<reference evidence="1 2" key="1">
    <citation type="submission" date="2015-07" db="EMBL/GenBank/DDBJ databases">
        <title>Genome analysis of myxobacterium Chondromyces crocatus Cm c5 reveals a high potential for natural compound synthesis and the genetic basis for the loss of fruiting body formation.</title>
        <authorList>
            <person name="Zaburannyi N."/>
            <person name="Bunk B."/>
            <person name="Maier J."/>
            <person name="Overmann J."/>
            <person name="Mueller R."/>
        </authorList>
    </citation>
    <scope>NUCLEOTIDE SEQUENCE [LARGE SCALE GENOMIC DNA]</scope>
    <source>
        <strain evidence="1 2">Cm c5</strain>
    </source>
</reference>
<dbReference type="RefSeq" id="WP_050436159.1">
    <property type="nucleotide sequence ID" value="NZ_CP012159.1"/>
</dbReference>
<dbReference type="KEGG" id="ccro:CMC5_055930"/>
<dbReference type="AlphaFoldDB" id="A0A0K1ELA0"/>
<dbReference type="EMBL" id="CP012159">
    <property type="protein sequence ID" value="AKT41393.1"/>
    <property type="molecule type" value="Genomic_DNA"/>
</dbReference>
<evidence type="ECO:0000313" key="1">
    <source>
        <dbReference type="EMBL" id="AKT41393.1"/>
    </source>
</evidence>